<keyword evidence="3" id="KW-0058">Aromatic hydrocarbons catabolism</keyword>
<name>A0A071KTN3_PSEAI</name>
<dbReference type="GO" id="GO:0019380">
    <property type="term" value="P:3-phenylpropionate catabolic process"/>
    <property type="evidence" value="ECO:0007669"/>
    <property type="project" value="TreeGrafter"/>
</dbReference>
<dbReference type="RefSeq" id="WP_003088783.1">
    <property type="nucleotide sequence ID" value="NZ_AP014622.1"/>
</dbReference>
<dbReference type="Pfam" id="PF00866">
    <property type="entry name" value="Ring_hydroxyl_B"/>
    <property type="match status" value="1"/>
</dbReference>
<dbReference type="GO" id="GO:0018619">
    <property type="term" value="F:benzene 1,2-dioxygenase activity"/>
    <property type="evidence" value="ECO:0007669"/>
    <property type="project" value="UniProtKB-EC"/>
</dbReference>
<reference evidence="6" key="1">
    <citation type="submission" date="2015-06" db="EMBL/GenBank/DDBJ databases">
        <authorList>
            <person name="Radhakrishnan R."/>
            <person name="Underwood A."/>
            <person name="Al-Shahib A."/>
        </authorList>
    </citation>
    <scope>NUCLEOTIDE SEQUENCE</scope>
    <source>
        <strain evidence="6">P19_London_7_VIM_2_05_10</strain>
    </source>
</reference>
<dbReference type="Proteomes" id="UP000045039">
    <property type="component" value="Unassembled WGS sequence"/>
</dbReference>
<evidence type="ECO:0000313" key="8">
    <source>
        <dbReference type="EMBL" id="WOS74851.1"/>
    </source>
</evidence>
<proteinExistence type="inferred from homology"/>
<reference evidence="8" key="5">
    <citation type="submission" date="2023-06" db="EMBL/GenBank/DDBJ databases">
        <authorList>
            <consortium name="Clinical and Environmental Microbiology Branch: Whole genome sequencing antimicrobial resistance pathogens in the healthcare setting"/>
        </authorList>
    </citation>
    <scope>NUCLEOTIDE SEQUENCE</scope>
    <source>
        <strain evidence="8">2021CK-01020</strain>
    </source>
</reference>
<dbReference type="SUPFAM" id="SSF54427">
    <property type="entry name" value="NTF2-like"/>
    <property type="match status" value="1"/>
</dbReference>
<dbReference type="EMBL" id="CVVU01000263">
    <property type="protein sequence ID" value="CRQ01123.1"/>
    <property type="molecule type" value="Genomic_DNA"/>
</dbReference>
<dbReference type="InterPro" id="IPR000391">
    <property type="entry name" value="Rng_hydr_dOase-bsu"/>
</dbReference>
<dbReference type="AlphaFoldDB" id="A0A071KTN3"/>
<dbReference type="Gene3D" id="3.10.450.50">
    <property type="match status" value="1"/>
</dbReference>
<evidence type="ECO:0000256" key="5">
    <source>
        <dbReference type="ARBA" id="ARBA00023002"/>
    </source>
</evidence>
<evidence type="ECO:0000313" key="10">
    <source>
        <dbReference type="Proteomes" id="UP000284767"/>
    </source>
</evidence>
<reference evidence="7 10" key="3">
    <citation type="submission" date="2017-08" db="EMBL/GenBank/DDBJ databases">
        <authorList>
            <person name="Feschi L."/>
            <person name="Jeukens J."/>
            <person name="Emond-Rheault J.-G."/>
            <person name="Kukavica-Ibrulj I."/>
            <person name="Boyle B."/>
            <person name="Levesque R.C."/>
        </authorList>
    </citation>
    <scope>NUCLEOTIDE SEQUENCE [LARGE SCALE GENOMIC DNA]</scope>
    <source>
        <strain evidence="7 10">PA-W36</strain>
    </source>
</reference>
<evidence type="ECO:0000313" key="9">
    <source>
        <dbReference type="Proteomes" id="UP000045039"/>
    </source>
</evidence>
<dbReference type="InterPro" id="IPR032710">
    <property type="entry name" value="NTF2-like_dom_sf"/>
</dbReference>
<protein>
    <submittedName>
        <fullName evidence="7">Aromatic-ring-hydroxylating dioxygenase subunit beta</fullName>
    </submittedName>
    <submittedName>
        <fullName evidence="6">Benzene 1,2-dioxygenase subunit beta</fullName>
        <ecNumber evidence="6">1.14.12.3</ecNumber>
    </submittedName>
</protein>
<sequence>MSLALSRPDSDLLARVSDFLVAEAELLDDRLLDTWFALFERAARYRVLPLQEQLAGQAPEDSLYIIDDDHVRLRERVDSILGGHTWMEQPRSRTRRLVGNVRLKRVEGELVSSRSNFVVHQFRNREAWNFVGEASHVLRDGPEGLRIVSREIRLDHETISAQRRISIIL</sequence>
<organism evidence="7 10">
    <name type="scientific">Pseudomonas aeruginosa</name>
    <dbReference type="NCBI Taxonomy" id="287"/>
    <lineage>
        <taxon>Bacteria</taxon>
        <taxon>Pseudomonadati</taxon>
        <taxon>Pseudomonadota</taxon>
        <taxon>Gammaproteobacteria</taxon>
        <taxon>Pseudomonadales</taxon>
        <taxon>Pseudomonadaceae</taxon>
        <taxon>Pseudomonas</taxon>
    </lineage>
</organism>
<dbReference type="KEGG" id="paeb:NCGM1900_4396"/>
<reference evidence="9" key="2">
    <citation type="submission" date="2015-06" db="EMBL/GenBank/DDBJ databases">
        <authorList>
            <person name="Radhakrishnan Rajesh"/>
            <person name="Underwood Anthony"/>
            <person name="Al-Shahib Ali"/>
        </authorList>
    </citation>
    <scope>NUCLEOTIDE SEQUENCE [LARGE SCALE GENOMIC DNA]</scope>
    <source>
        <strain evidence="9">P19_London_7_VIM_2_05_10</strain>
    </source>
</reference>
<dbReference type="CDD" id="cd00667">
    <property type="entry name" value="ring_hydroxylating_dioxygenases_beta"/>
    <property type="match status" value="1"/>
</dbReference>
<evidence type="ECO:0000256" key="4">
    <source>
        <dbReference type="ARBA" id="ARBA00022964"/>
    </source>
</evidence>
<keyword evidence="5 6" id="KW-0560">Oxidoreductase</keyword>
<dbReference type="EMBL" id="NSNE01000010">
    <property type="protein sequence ID" value="RPM13385.1"/>
    <property type="molecule type" value="Genomic_DNA"/>
</dbReference>
<comment type="similarity">
    <text evidence="2">Belongs to the bacterial ring-hydroxylating dioxygenase beta subunit family.</text>
</comment>
<comment type="pathway">
    <text evidence="1">Aromatic compound metabolism.</text>
</comment>
<gene>
    <name evidence="6" type="primary">bedC2</name>
    <name evidence="7" type="ORF">IPC1295_17445</name>
    <name evidence="8" type="ORF">L4V69_20280</name>
    <name evidence="6" type="ORF">PAERUG_P19_London_7_VIM_2_05_10_06362</name>
</gene>
<dbReference type="PANTHER" id="PTHR41534">
    <property type="entry name" value="BLR3401 PROTEIN"/>
    <property type="match status" value="1"/>
</dbReference>
<keyword evidence="4 7" id="KW-0223">Dioxygenase</keyword>
<dbReference type="PANTHER" id="PTHR41534:SF2">
    <property type="entry name" value="3-PHENYLPROPIONATE_CINNAMIC ACID DIOXYGENASE SUBUNIT BETA"/>
    <property type="match status" value="1"/>
</dbReference>
<evidence type="ECO:0000256" key="1">
    <source>
        <dbReference type="ARBA" id="ARBA00005211"/>
    </source>
</evidence>
<reference evidence="7 10" key="4">
    <citation type="submission" date="2019-01" db="EMBL/GenBank/DDBJ databases">
        <title>The Pseudomonas aeruginosa pan-genome provides new insights on its population structure, horizontal gene transfer and pathogenicity.</title>
        <authorList>
            <person name="Freschi L."/>
            <person name="Vincent A.T."/>
            <person name="Jeukens J."/>
            <person name="Emond-Rheault J.-G."/>
            <person name="Kukavica-Ibrulj I."/>
            <person name="Dupont M.-J."/>
            <person name="Charette S.J."/>
            <person name="Boyle B."/>
            <person name="Levesque R.C."/>
        </authorList>
    </citation>
    <scope>NUCLEOTIDE SEQUENCE [LARGE SCALE GENOMIC DNA]</scope>
    <source>
        <strain evidence="7 10">PA-W36</strain>
    </source>
</reference>
<evidence type="ECO:0000313" key="6">
    <source>
        <dbReference type="EMBL" id="CRQ01123.1"/>
    </source>
</evidence>
<evidence type="ECO:0000313" key="7">
    <source>
        <dbReference type="EMBL" id="RPM13385.1"/>
    </source>
</evidence>
<dbReference type="Proteomes" id="UP000284767">
    <property type="component" value="Unassembled WGS sequence"/>
</dbReference>
<dbReference type="EMBL" id="CP136986">
    <property type="protein sequence ID" value="WOS74851.1"/>
    <property type="molecule type" value="Genomic_DNA"/>
</dbReference>
<accession>A0A071KTN3</accession>
<dbReference type="Proteomes" id="UP001297540">
    <property type="component" value="Chromosome"/>
</dbReference>
<reference evidence="8" key="6">
    <citation type="submission" date="2023-10" db="EMBL/GenBank/DDBJ databases">
        <title>Pathogen: clinical or host-associated sample.</title>
        <authorList>
            <person name="Hergert J."/>
            <person name="Casey R."/>
            <person name="Wagner J."/>
            <person name="Young E.L."/>
            <person name="Oakeson K.F."/>
        </authorList>
    </citation>
    <scope>NUCLEOTIDE SEQUENCE</scope>
    <source>
        <strain evidence="8">2021CK-01020</strain>
    </source>
</reference>
<evidence type="ECO:0000256" key="2">
    <source>
        <dbReference type="ARBA" id="ARBA00009570"/>
    </source>
</evidence>
<evidence type="ECO:0000256" key="3">
    <source>
        <dbReference type="ARBA" id="ARBA00022797"/>
    </source>
</evidence>
<dbReference type="EC" id="1.14.12.3" evidence="6"/>